<keyword evidence="2 4" id="KW-0808">Transferase</keyword>
<dbReference type="GO" id="GO:0008173">
    <property type="term" value="F:RNA methyltransferase activity"/>
    <property type="evidence" value="ECO:0007669"/>
    <property type="project" value="InterPro"/>
</dbReference>
<name>A0A2H0RDL4_9BACT</name>
<dbReference type="SUPFAM" id="SSF75217">
    <property type="entry name" value="alpha/beta knot"/>
    <property type="match status" value="1"/>
</dbReference>
<evidence type="ECO:0000256" key="1">
    <source>
        <dbReference type="ARBA" id="ARBA00022603"/>
    </source>
</evidence>
<sequence>MKSQLTAMTKVALLLHNIRSVHNVGSIFRTADAVGVKKIILCGYTPGPLDRFGLPRADLHKAALGAEESVSWEREEQTVVAIEKLKQQGYAVVALEQDARAIDYKAFRAPERCALVLGEERHGLSRDILEQCDVAIEIPMRGRKESLNVSVAAGVALFRVQNI</sequence>
<dbReference type="EMBL" id="PCYI01000025">
    <property type="protein sequence ID" value="PIR44642.1"/>
    <property type="molecule type" value="Genomic_DNA"/>
</dbReference>
<dbReference type="InterPro" id="IPR029026">
    <property type="entry name" value="tRNA_m1G_MTases_N"/>
</dbReference>
<dbReference type="GO" id="GO:0003723">
    <property type="term" value="F:RNA binding"/>
    <property type="evidence" value="ECO:0007669"/>
    <property type="project" value="InterPro"/>
</dbReference>
<evidence type="ECO:0000256" key="2">
    <source>
        <dbReference type="ARBA" id="ARBA00022679"/>
    </source>
</evidence>
<reference evidence="4 5" key="1">
    <citation type="submission" date="2017-09" db="EMBL/GenBank/DDBJ databases">
        <title>Depth-based differentiation of microbial function through sediment-hosted aquifers and enrichment of novel symbionts in the deep terrestrial subsurface.</title>
        <authorList>
            <person name="Probst A.J."/>
            <person name="Ladd B."/>
            <person name="Jarett J.K."/>
            <person name="Geller-Mcgrath D.E."/>
            <person name="Sieber C.M."/>
            <person name="Emerson J.B."/>
            <person name="Anantharaman K."/>
            <person name="Thomas B.C."/>
            <person name="Malmstrom R."/>
            <person name="Stieglmeier M."/>
            <person name="Klingl A."/>
            <person name="Woyke T."/>
            <person name="Ryan C.M."/>
            <person name="Banfield J.F."/>
        </authorList>
    </citation>
    <scope>NUCLEOTIDE SEQUENCE [LARGE SCALE GENOMIC DNA]</scope>
    <source>
        <strain evidence="4">CG10_big_fil_rev_8_21_14_0_10_51_16</strain>
    </source>
</reference>
<accession>A0A2H0RDL4</accession>
<gene>
    <name evidence="4" type="ORF">COV10_04030</name>
</gene>
<dbReference type="AlphaFoldDB" id="A0A2H0RDL4"/>
<dbReference type="Proteomes" id="UP000228767">
    <property type="component" value="Unassembled WGS sequence"/>
</dbReference>
<comment type="caution">
    <text evidence="4">The sequence shown here is derived from an EMBL/GenBank/DDBJ whole genome shotgun (WGS) entry which is preliminary data.</text>
</comment>
<organism evidence="4 5">
    <name type="scientific">Candidatus Vogelbacteria bacterium CG10_big_fil_rev_8_21_14_0_10_51_16</name>
    <dbReference type="NCBI Taxonomy" id="1975045"/>
    <lineage>
        <taxon>Bacteria</taxon>
        <taxon>Candidatus Vogeliibacteriota</taxon>
    </lineage>
</organism>
<feature type="domain" description="tRNA/rRNA methyltransferase SpoU type" evidence="3">
    <location>
        <begin position="11"/>
        <end position="158"/>
    </location>
</feature>
<dbReference type="GO" id="GO:0005829">
    <property type="term" value="C:cytosol"/>
    <property type="evidence" value="ECO:0007669"/>
    <property type="project" value="TreeGrafter"/>
</dbReference>
<dbReference type="GO" id="GO:0006396">
    <property type="term" value="P:RNA processing"/>
    <property type="evidence" value="ECO:0007669"/>
    <property type="project" value="InterPro"/>
</dbReference>
<dbReference type="PANTHER" id="PTHR46429:SF1">
    <property type="entry name" value="23S RRNA (GUANOSINE-2'-O-)-METHYLTRANSFERASE RLMB"/>
    <property type="match status" value="1"/>
</dbReference>
<dbReference type="GO" id="GO:0032259">
    <property type="term" value="P:methylation"/>
    <property type="evidence" value="ECO:0007669"/>
    <property type="project" value="UniProtKB-KW"/>
</dbReference>
<dbReference type="Pfam" id="PF00588">
    <property type="entry name" value="SpoU_methylase"/>
    <property type="match status" value="1"/>
</dbReference>
<evidence type="ECO:0000313" key="4">
    <source>
        <dbReference type="EMBL" id="PIR44642.1"/>
    </source>
</evidence>
<evidence type="ECO:0000313" key="5">
    <source>
        <dbReference type="Proteomes" id="UP000228767"/>
    </source>
</evidence>
<dbReference type="Gene3D" id="3.40.1280.10">
    <property type="match status" value="1"/>
</dbReference>
<dbReference type="PANTHER" id="PTHR46429">
    <property type="entry name" value="23S RRNA (GUANOSINE-2'-O-)-METHYLTRANSFERASE RLMB"/>
    <property type="match status" value="1"/>
</dbReference>
<dbReference type="InterPro" id="IPR001537">
    <property type="entry name" value="SpoU_MeTrfase"/>
</dbReference>
<proteinExistence type="predicted"/>
<evidence type="ECO:0000259" key="3">
    <source>
        <dbReference type="Pfam" id="PF00588"/>
    </source>
</evidence>
<dbReference type="InterPro" id="IPR029028">
    <property type="entry name" value="Alpha/beta_knot_MTases"/>
</dbReference>
<protein>
    <submittedName>
        <fullName evidence="4">RNA methyltransferase</fullName>
    </submittedName>
</protein>
<dbReference type="CDD" id="cd18097">
    <property type="entry name" value="SpoU-like"/>
    <property type="match status" value="1"/>
</dbReference>
<keyword evidence="1 4" id="KW-0489">Methyltransferase</keyword>
<dbReference type="InterPro" id="IPR004441">
    <property type="entry name" value="rRNA_MeTrfase_TrmH"/>
</dbReference>